<accession>A0A2J6PZN7</accession>
<evidence type="ECO:0000256" key="1">
    <source>
        <dbReference type="SAM" id="MobiDB-lite"/>
    </source>
</evidence>
<sequence>MSFLSCVVLALAVSVSSVAGFTAPDPTEFVVEVGQNGTLTFNPETIVAAVGDIVTYNFHPKNHSVTQSSFQDPCHPLAGGFFSGFVPTQDLTNASPTTFTITVNDTKPIWVYCGQTVGNHCQSGMVHAINAPTTGNTIDAFKNAAKTASTSTSPPDGLPVGGLRKTSVIVSVNDALAYTQNNLTSLVGEVIEFSFNPANHSVVQSSFADPCHPLAGGGFSSGFVPTAVSPSGATFQIVVNDTKPIWFYCAQTKKTHCQAGMVGSINAPTSGNTLDAFIAKAATASLSTIPPAAPIGGILTVNGTVIATTNSDVLNESNTQGSANSTISSVPPPGTSISPDVATMAGGYQPSSYGWANSISDNATSLLQLLLFVDNVLLEVLVNGHNNLTTGGWSNIYPESITDTIGSMTAQALVHRSTSTDCLSHYQKPIVGICNYNFAISNVDEFVDIALSLLLLEIGLLLDTIGTVVLSDPWLIGPLASTLGSKSRMAGMVNMMQDHIVAAAPREAMIPADLVYSYAMNNYVVGNSCPVDGTTGDLSGYTVIPPLTVTYASVTGTQRVTSVTLSFDAKITGTLFMAWLGPWGGLEYTPVVSSSAGQGTATVPTDLSGHVWGVLTSASGSSVSDLMKVAVAGPAMVWVTNP</sequence>
<dbReference type="Proteomes" id="UP000235672">
    <property type="component" value="Unassembled WGS sequence"/>
</dbReference>
<protein>
    <recommendedName>
        <fullName evidence="5">Cupredoxin</fullName>
    </recommendedName>
</protein>
<dbReference type="Gene3D" id="2.60.40.420">
    <property type="entry name" value="Cupredoxins - blue copper proteins"/>
    <property type="match status" value="2"/>
</dbReference>
<dbReference type="SUPFAM" id="SSF49503">
    <property type="entry name" value="Cupredoxins"/>
    <property type="match status" value="2"/>
</dbReference>
<dbReference type="CDD" id="cd00920">
    <property type="entry name" value="Cupredoxin"/>
    <property type="match status" value="2"/>
</dbReference>
<dbReference type="PANTHER" id="PTHR34883">
    <property type="entry name" value="SERINE-RICH PROTEIN, PUTATIVE-RELATED-RELATED"/>
    <property type="match status" value="1"/>
</dbReference>
<feature type="signal peptide" evidence="2">
    <location>
        <begin position="1"/>
        <end position="20"/>
    </location>
</feature>
<evidence type="ECO:0000256" key="2">
    <source>
        <dbReference type="SAM" id="SignalP"/>
    </source>
</evidence>
<keyword evidence="2" id="KW-0732">Signal</keyword>
<feature type="region of interest" description="Disordered" evidence="1">
    <location>
        <begin position="317"/>
        <end position="336"/>
    </location>
</feature>
<proteinExistence type="predicted"/>
<gene>
    <name evidence="3" type="ORF">NA56DRAFT_628926</name>
</gene>
<organism evidence="3 4">
    <name type="scientific">Hyaloscypha hepaticicola</name>
    <dbReference type="NCBI Taxonomy" id="2082293"/>
    <lineage>
        <taxon>Eukaryota</taxon>
        <taxon>Fungi</taxon>
        <taxon>Dikarya</taxon>
        <taxon>Ascomycota</taxon>
        <taxon>Pezizomycotina</taxon>
        <taxon>Leotiomycetes</taxon>
        <taxon>Helotiales</taxon>
        <taxon>Hyaloscyphaceae</taxon>
        <taxon>Hyaloscypha</taxon>
    </lineage>
</organism>
<dbReference type="PANTHER" id="PTHR34883:SF15">
    <property type="entry name" value="EXTRACELLULAR SERINE-RICH PROTEIN"/>
    <property type="match status" value="1"/>
</dbReference>
<evidence type="ECO:0000313" key="4">
    <source>
        <dbReference type="Proteomes" id="UP000235672"/>
    </source>
</evidence>
<dbReference type="EMBL" id="KZ613489">
    <property type="protein sequence ID" value="PMD19510.1"/>
    <property type="molecule type" value="Genomic_DNA"/>
</dbReference>
<reference evidence="3 4" key="1">
    <citation type="submission" date="2016-05" db="EMBL/GenBank/DDBJ databases">
        <title>A degradative enzymes factory behind the ericoid mycorrhizal symbiosis.</title>
        <authorList>
            <consortium name="DOE Joint Genome Institute"/>
            <person name="Martino E."/>
            <person name="Morin E."/>
            <person name="Grelet G."/>
            <person name="Kuo A."/>
            <person name="Kohler A."/>
            <person name="Daghino S."/>
            <person name="Barry K."/>
            <person name="Choi C."/>
            <person name="Cichocki N."/>
            <person name="Clum A."/>
            <person name="Copeland A."/>
            <person name="Hainaut M."/>
            <person name="Haridas S."/>
            <person name="Labutti K."/>
            <person name="Lindquist E."/>
            <person name="Lipzen A."/>
            <person name="Khouja H.-R."/>
            <person name="Murat C."/>
            <person name="Ohm R."/>
            <person name="Olson A."/>
            <person name="Spatafora J."/>
            <person name="Veneault-Fourrey C."/>
            <person name="Henrissat B."/>
            <person name="Grigoriev I."/>
            <person name="Martin F."/>
            <person name="Perotto S."/>
        </authorList>
    </citation>
    <scope>NUCLEOTIDE SEQUENCE [LARGE SCALE GENOMIC DNA]</scope>
    <source>
        <strain evidence="3 4">UAMH 7357</strain>
    </source>
</reference>
<name>A0A2J6PZN7_9HELO</name>
<feature type="chain" id="PRO_5014468606" description="Cupredoxin" evidence="2">
    <location>
        <begin position="21"/>
        <end position="642"/>
    </location>
</feature>
<feature type="compositionally biased region" description="Polar residues" evidence="1">
    <location>
        <begin position="317"/>
        <end position="329"/>
    </location>
</feature>
<dbReference type="InterPro" id="IPR008972">
    <property type="entry name" value="Cupredoxin"/>
</dbReference>
<keyword evidence="4" id="KW-1185">Reference proteome</keyword>
<dbReference type="InterPro" id="IPR052953">
    <property type="entry name" value="Ser-rich/MCO-related"/>
</dbReference>
<evidence type="ECO:0000313" key="3">
    <source>
        <dbReference type="EMBL" id="PMD19510.1"/>
    </source>
</evidence>
<dbReference type="OrthoDB" id="5415867at2759"/>
<dbReference type="STRING" id="1745343.A0A2J6PZN7"/>
<evidence type="ECO:0008006" key="5">
    <source>
        <dbReference type="Google" id="ProtNLM"/>
    </source>
</evidence>
<dbReference type="AlphaFoldDB" id="A0A2J6PZN7"/>